<evidence type="ECO:0000256" key="1">
    <source>
        <dbReference type="SAM" id="Phobius"/>
    </source>
</evidence>
<keyword evidence="1" id="KW-0812">Transmembrane</keyword>
<feature type="transmembrane region" description="Helical" evidence="1">
    <location>
        <begin position="68"/>
        <end position="85"/>
    </location>
</feature>
<dbReference type="EMBL" id="MGKP01000023">
    <property type="protein sequence ID" value="OGN28215.1"/>
    <property type="molecule type" value="Genomic_DNA"/>
</dbReference>
<sequence>MQRTRIVVLLAILAIIYGLSWLGVFDRWFLTYWWTDILMHIAGAFFMALLISSYYSNEFSKLSQPFRMFALLGMIVLVGVLWEFHEYILNHSALVPGLSHSLNYSVNLQGDVTDTMKDLSMDMLGGILAGLLTFARNWGTKS</sequence>
<feature type="transmembrane region" description="Helical" evidence="1">
    <location>
        <begin position="37"/>
        <end position="56"/>
    </location>
</feature>
<dbReference type="Proteomes" id="UP000179047">
    <property type="component" value="Unassembled WGS sequence"/>
</dbReference>
<protein>
    <recommendedName>
        <fullName evidence="4">DUF2238 domain-containing protein</fullName>
    </recommendedName>
</protein>
<feature type="transmembrane region" description="Helical" evidence="1">
    <location>
        <begin position="7"/>
        <end position="25"/>
    </location>
</feature>
<accession>A0A1F8GS29</accession>
<proteinExistence type="predicted"/>
<evidence type="ECO:0000313" key="2">
    <source>
        <dbReference type="EMBL" id="OGN28215.1"/>
    </source>
</evidence>
<evidence type="ECO:0000313" key="3">
    <source>
        <dbReference type="Proteomes" id="UP000179047"/>
    </source>
</evidence>
<dbReference type="STRING" id="1802701.A3A33_02570"/>
<dbReference type="AlphaFoldDB" id="A0A1F8GS29"/>
<organism evidence="2 3">
    <name type="scientific">Candidatus Yanofskybacteria bacterium RIFCSPLOWO2_01_FULL_49_25</name>
    <dbReference type="NCBI Taxonomy" id="1802701"/>
    <lineage>
        <taxon>Bacteria</taxon>
        <taxon>Candidatus Yanofskyibacteriota</taxon>
    </lineage>
</organism>
<feature type="transmembrane region" description="Helical" evidence="1">
    <location>
        <begin position="123"/>
        <end position="139"/>
    </location>
</feature>
<name>A0A1F8GS29_9BACT</name>
<gene>
    <name evidence="2" type="ORF">A3A33_02570</name>
</gene>
<dbReference type="InterPro" id="IPR014509">
    <property type="entry name" value="YjdF-like"/>
</dbReference>
<reference evidence="2 3" key="1">
    <citation type="journal article" date="2016" name="Nat. Commun.">
        <title>Thousands of microbial genomes shed light on interconnected biogeochemical processes in an aquifer system.</title>
        <authorList>
            <person name="Anantharaman K."/>
            <person name="Brown C.T."/>
            <person name="Hug L.A."/>
            <person name="Sharon I."/>
            <person name="Castelle C.J."/>
            <person name="Probst A.J."/>
            <person name="Thomas B.C."/>
            <person name="Singh A."/>
            <person name="Wilkins M.J."/>
            <person name="Karaoz U."/>
            <person name="Brodie E.L."/>
            <person name="Williams K.H."/>
            <person name="Hubbard S.S."/>
            <person name="Banfield J.F."/>
        </authorList>
    </citation>
    <scope>NUCLEOTIDE SEQUENCE [LARGE SCALE GENOMIC DNA]</scope>
</reference>
<keyword evidence="1" id="KW-0472">Membrane</keyword>
<comment type="caution">
    <text evidence="2">The sequence shown here is derived from an EMBL/GenBank/DDBJ whole genome shotgun (WGS) entry which is preliminary data.</text>
</comment>
<keyword evidence="1" id="KW-1133">Transmembrane helix</keyword>
<dbReference type="Pfam" id="PF09997">
    <property type="entry name" value="DUF2238"/>
    <property type="match status" value="1"/>
</dbReference>
<evidence type="ECO:0008006" key="4">
    <source>
        <dbReference type="Google" id="ProtNLM"/>
    </source>
</evidence>